<dbReference type="InterPro" id="IPR050202">
    <property type="entry name" value="Cyt/Deoxycyt_deaminase"/>
</dbReference>
<dbReference type="PROSITE" id="PS51747">
    <property type="entry name" value="CYT_DCMP_DEAMINASES_2"/>
    <property type="match status" value="1"/>
</dbReference>
<dbReference type="GO" id="GO:0042802">
    <property type="term" value="F:identical protein binding"/>
    <property type="evidence" value="ECO:0007669"/>
    <property type="project" value="UniProtKB-ARBA"/>
</dbReference>
<feature type="domain" description="CMP/dCMP-type deaminase" evidence="16">
    <location>
        <begin position="3"/>
        <end position="130"/>
    </location>
</feature>
<evidence type="ECO:0000256" key="8">
    <source>
        <dbReference type="ARBA" id="ARBA00022833"/>
    </source>
</evidence>
<comment type="function">
    <text evidence="2 15">This enzyme scavenges exogenous and endogenous cytidine and 2'-deoxycytidine for UMP synthesis.</text>
</comment>
<evidence type="ECO:0000256" key="13">
    <source>
        <dbReference type="PIRSR" id="PIRSR606262-2"/>
    </source>
</evidence>
<keyword evidence="7 15" id="KW-0378">Hydrolase</keyword>
<evidence type="ECO:0000256" key="15">
    <source>
        <dbReference type="RuleBase" id="RU364006"/>
    </source>
</evidence>
<dbReference type="GO" id="GO:0055086">
    <property type="term" value="P:nucleobase-containing small molecule metabolic process"/>
    <property type="evidence" value="ECO:0007669"/>
    <property type="project" value="UniProtKB-ARBA"/>
</dbReference>
<dbReference type="Gene3D" id="3.40.140.10">
    <property type="entry name" value="Cytidine Deaminase, domain 2"/>
    <property type="match status" value="1"/>
</dbReference>
<dbReference type="PANTHER" id="PTHR11644:SF2">
    <property type="entry name" value="CYTIDINE DEAMINASE"/>
    <property type="match status" value="1"/>
</dbReference>
<dbReference type="PANTHER" id="PTHR11644">
    <property type="entry name" value="CYTIDINE DEAMINASE"/>
    <property type="match status" value="1"/>
</dbReference>
<evidence type="ECO:0000256" key="4">
    <source>
        <dbReference type="ARBA" id="ARBA00012783"/>
    </source>
</evidence>
<dbReference type="AlphaFoldDB" id="A0A7C4VJV9"/>
<comment type="catalytic activity">
    <reaction evidence="11 15">
        <text>cytidine + H2O + H(+) = uridine + NH4(+)</text>
        <dbReference type="Rhea" id="RHEA:16069"/>
        <dbReference type="ChEBI" id="CHEBI:15377"/>
        <dbReference type="ChEBI" id="CHEBI:15378"/>
        <dbReference type="ChEBI" id="CHEBI:16704"/>
        <dbReference type="ChEBI" id="CHEBI:17562"/>
        <dbReference type="ChEBI" id="CHEBI:28938"/>
        <dbReference type="EC" id="3.5.4.5"/>
    </reaction>
</comment>
<evidence type="ECO:0000259" key="16">
    <source>
        <dbReference type="PROSITE" id="PS51747"/>
    </source>
</evidence>
<name>A0A7C4VJV9_9DEIN</name>
<protein>
    <recommendedName>
        <fullName evidence="5 15">Cytidine deaminase</fullName>
        <ecNumber evidence="4 15">3.5.4.5</ecNumber>
    </recommendedName>
    <alternativeName>
        <fullName evidence="9 15">Cytidine aminohydrolase</fullName>
    </alternativeName>
</protein>
<dbReference type="SUPFAM" id="SSF53927">
    <property type="entry name" value="Cytidine deaminase-like"/>
    <property type="match status" value="1"/>
</dbReference>
<feature type="binding site" evidence="14">
    <location>
        <position position="55"/>
    </location>
    <ligand>
        <name>Zn(2+)</name>
        <dbReference type="ChEBI" id="CHEBI:29105"/>
        <note>catalytic</note>
    </ligand>
</feature>
<dbReference type="GO" id="GO:0008270">
    <property type="term" value="F:zinc ion binding"/>
    <property type="evidence" value="ECO:0007669"/>
    <property type="project" value="UniProtKB-UniRule"/>
</dbReference>
<comment type="caution">
    <text evidence="17">The sequence shown here is derived from an EMBL/GenBank/DDBJ whole genome shotgun (WGS) entry which is preliminary data.</text>
</comment>
<dbReference type="Proteomes" id="UP000885759">
    <property type="component" value="Unassembled WGS sequence"/>
</dbReference>
<feature type="binding site" evidence="13">
    <location>
        <begin position="44"/>
        <end position="50"/>
    </location>
    <ligand>
        <name>substrate</name>
    </ligand>
</feature>
<keyword evidence="8 14" id="KW-0862">Zinc</keyword>
<comment type="cofactor">
    <cofactor evidence="1 14 15">
        <name>Zn(2+)</name>
        <dbReference type="ChEBI" id="CHEBI:29105"/>
    </cofactor>
</comment>
<evidence type="ECO:0000256" key="3">
    <source>
        <dbReference type="ARBA" id="ARBA00006576"/>
    </source>
</evidence>
<evidence type="ECO:0000256" key="5">
    <source>
        <dbReference type="ARBA" id="ARBA00018266"/>
    </source>
</evidence>
<organism evidence="17">
    <name type="scientific">Oceanithermus profundus</name>
    <dbReference type="NCBI Taxonomy" id="187137"/>
    <lineage>
        <taxon>Bacteria</taxon>
        <taxon>Thermotogati</taxon>
        <taxon>Deinococcota</taxon>
        <taxon>Deinococci</taxon>
        <taxon>Thermales</taxon>
        <taxon>Thermaceae</taxon>
        <taxon>Oceanithermus</taxon>
    </lineage>
</organism>
<keyword evidence="6 14" id="KW-0479">Metal-binding</keyword>
<evidence type="ECO:0000256" key="11">
    <source>
        <dbReference type="ARBA" id="ARBA00049558"/>
    </source>
</evidence>
<dbReference type="InterPro" id="IPR016192">
    <property type="entry name" value="APOBEC/CMP_deaminase_Zn-bd"/>
</dbReference>
<comment type="similarity">
    <text evidence="3 15">Belongs to the cytidine and deoxycytidylate deaminase family.</text>
</comment>
<dbReference type="EC" id="3.5.4.5" evidence="4 15"/>
<accession>A0A7C4VJV9</accession>
<dbReference type="GO" id="GO:0005829">
    <property type="term" value="C:cytosol"/>
    <property type="evidence" value="ECO:0007669"/>
    <property type="project" value="TreeGrafter"/>
</dbReference>
<evidence type="ECO:0000256" key="9">
    <source>
        <dbReference type="ARBA" id="ARBA00032005"/>
    </source>
</evidence>
<sequence>MATTNDDPLTLARAALPHAYAPYSGFPVSAVVVSESGRAYVGVNVENAAYPLARCAEQIAVGAMVAAGERRLREVLVLSTSPEPATPCGACRQILYEFGDADTVVVCRSTQGSERRFTLGELLPEAFRLRDER</sequence>
<evidence type="ECO:0000256" key="2">
    <source>
        <dbReference type="ARBA" id="ARBA00003949"/>
    </source>
</evidence>
<evidence type="ECO:0000256" key="6">
    <source>
        <dbReference type="ARBA" id="ARBA00022723"/>
    </source>
</evidence>
<evidence type="ECO:0000256" key="1">
    <source>
        <dbReference type="ARBA" id="ARBA00001947"/>
    </source>
</evidence>
<feature type="active site" description="Proton donor" evidence="12">
    <location>
        <position position="57"/>
    </location>
</feature>
<comment type="catalytic activity">
    <reaction evidence="10 15">
        <text>2'-deoxycytidine + H2O + H(+) = 2'-deoxyuridine + NH4(+)</text>
        <dbReference type="Rhea" id="RHEA:13433"/>
        <dbReference type="ChEBI" id="CHEBI:15377"/>
        <dbReference type="ChEBI" id="CHEBI:15378"/>
        <dbReference type="ChEBI" id="CHEBI:15698"/>
        <dbReference type="ChEBI" id="CHEBI:16450"/>
        <dbReference type="ChEBI" id="CHEBI:28938"/>
        <dbReference type="EC" id="3.5.4.5"/>
    </reaction>
</comment>
<dbReference type="EMBL" id="DRPZ01000088">
    <property type="protein sequence ID" value="HGY09062.1"/>
    <property type="molecule type" value="Genomic_DNA"/>
</dbReference>
<dbReference type="CDD" id="cd01283">
    <property type="entry name" value="cytidine_deaminase"/>
    <property type="match status" value="1"/>
</dbReference>
<proteinExistence type="inferred from homology"/>
<dbReference type="InterPro" id="IPR006262">
    <property type="entry name" value="Cyt_deam_tetra"/>
</dbReference>
<dbReference type="InterPro" id="IPR002125">
    <property type="entry name" value="CMP_dCMP_dom"/>
</dbReference>
<evidence type="ECO:0000256" key="14">
    <source>
        <dbReference type="PIRSR" id="PIRSR606262-3"/>
    </source>
</evidence>
<feature type="binding site" evidence="14">
    <location>
        <position position="88"/>
    </location>
    <ligand>
        <name>Zn(2+)</name>
        <dbReference type="ChEBI" id="CHEBI:29105"/>
        <note>catalytic</note>
    </ligand>
</feature>
<gene>
    <name evidence="17" type="primary">cdd</name>
    <name evidence="17" type="ORF">ENK37_03260</name>
</gene>
<dbReference type="NCBIfam" id="NF004064">
    <property type="entry name" value="PRK05578.1"/>
    <property type="match status" value="1"/>
</dbReference>
<evidence type="ECO:0000256" key="7">
    <source>
        <dbReference type="ARBA" id="ARBA00022801"/>
    </source>
</evidence>
<dbReference type="NCBIfam" id="TIGR01354">
    <property type="entry name" value="cyt_deam_tetra"/>
    <property type="match status" value="1"/>
</dbReference>
<dbReference type="PROSITE" id="PS00903">
    <property type="entry name" value="CYT_DCMP_DEAMINASES_1"/>
    <property type="match status" value="1"/>
</dbReference>
<dbReference type="InterPro" id="IPR016193">
    <property type="entry name" value="Cytidine_deaminase-like"/>
</dbReference>
<feature type="binding site" evidence="14">
    <location>
        <position position="91"/>
    </location>
    <ligand>
        <name>Zn(2+)</name>
        <dbReference type="ChEBI" id="CHEBI:29105"/>
        <note>catalytic</note>
    </ligand>
</feature>
<reference evidence="17" key="1">
    <citation type="journal article" date="2020" name="mSystems">
        <title>Genome- and Community-Level Interaction Insights into Carbon Utilization and Element Cycling Functions of Hydrothermarchaeota in Hydrothermal Sediment.</title>
        <authorList>
            <person name="Zhou Z."/>
            <person name="Liu Y."/>
            <person name="Xu W."/>
            <person name="Pan J."/>
            <person name="Luo Z.H."/>
            <person name="Li M."/>
        </authorList>
    </citation>
    <scope>NUCLEOTIDE SEQUENCE [LARGE SCALE GENOMIC DNA]</scope>
    <source>
        <strain evidence="17">HyVt-570</strain>
    </source>
</reference>
<evidence type="ECO:0000256" key="12">
    <source>
        <dbReference type="PIRSR" id="PIRSR606262-1"/>
    </source>
</evidence>
<dbReference type="Pfam" id="PF00383">
    <property type="entry name" value="dCMP_cyt_deam_1"/>
    <property type="match status" value="1"/>
</dbReference>
<evidence type="ECO:0000256" key="10">
    <source>
        <dbReference type="ARBA" id="ARBA00049252"/>
    </source>
</evidence>
<dbReference type="GO" id="GO:0072527">
    <property type="term" value="P:pyrimidine-containing compound metabolic process"/>
    <property type="evidence" value="ECO:0007669"/>
    <property type="project" value="UniProtKB-ARBA"/>
</dbReference>
<dbReference type="GO" id="GO:0004126">
    <property type="term" value="F:cytidine deaminase activity"/>
    <property type="evidence" value="ECO:0007669"/>
    <property type="project" value="UniProtKB-UniRule"/>
</dbReference>
<evidence type="ECO:0000313" key="17">
    <source>
        <dbReference type="EMBL" id="HGY09062.1"/>
    </source>
</evidence>